<sequence length="88" mass="8833">MLGANGISADDAAHITSPAASIGRRPQVSTSRPAGCSSTAWTIAATAKASPVHEVGRSSTSTTNSGTSVERAPWACQPVVKLAAQASR</sequence>
<evidence type="ECO:0000313" key="2">
    <source>
        <dbReference type="EMBL" id="MPN62510.1"/>
    </source>
</evidence>
<gene>
    <name evidence="2" type="ORF">SDC9_210259</name>
</gene>
<dbReference type="AlphaFoldDB" id="A0A645JHC7"/>
<organism evidence="2">
    <name type="scientific">bioreactor metagenome</name>
    <dbReference type="NCBI Taxonomy" id="1076179"/>
    <lineage>
        <taxon>unclassified sequences</taxon>
        <taxon>metagenomes</taxon>
        <taxon>ecological metagenomes</taxon>
    </lineage>
</organism>
<evidence type="ECO:0000256" key="1">
    <source>
        <dbReference type="SAM" id="MobiDB-lite"/>
    </source>
</evidence>
<feature type="region of interest" description="Disordered" evidence="1">
    <location>
        <begin position="1"/>
        <end position="35"/>
    </location>
</feature>
<feature type="compositionally biased region" description="Low complexity" evidence="1">
    <location>
        <begin position="58"/>
        <end position="68"/>
    </location>
</feature>
<feature type="region of interest" description="Disordered" evidence="1">
    <location>
        <begin position="47"/>
        <end position="72"/>
    </location>
</feature>
<protein>
    <submittedName>
        <fullName evidence="2">Uncharacterized protein</fullName>
    </submittedName>
</protein>
<name>A0A645JHC7_9ZZZZ</name>
<proteinExistence type="predicted"/>
<dbReference type="EMBL" id="VSSQ01140613">
    <property type="protein sequence ID" value="MPN62510.1"/>
    <property type="molecule type" value="Genomic_DNA"/>
</dbReference>
<comment type="caution">
    <text evidence="2">The sequence shown here is derived from an EMBL/GenBank/DDBJ whole genome shotgun (WGS) entry which is preliminary data.</text>
</comment>
<accession>A0A645JHC7</accession>
<reference evidence="2" key="1">
    <citation type="submission" date="2019-08" db="EMBL/GenBank/DDBJ databases">
        <authorList>
            <person name="Kucharzyk K."/>
            <person name="Murdoch R.W."/>
            <person name="Higgins S."/>
            <person name="Loffler F."/>
        </authorList>
    </citation>
    <scope>NUCLEOTIDE SEQUENCE</scope>
</reference>